<keyword evidence="2" id="KW-0472">Membrane</keyword>
<feature type="region of interest" description="Disordered" evidence="1">
    <location>
        <begin position="139"/>
        <end position="160"/>
    </location>
</feature>
<accession>A0A5J4LHL4</accession>
<protein>
    <recommendedName>
        <fullName evidence="3">SnoaL-like domain-containing protein</fullName>
    </recommendedName>
</protein>
<feature type="transmembrane region" description="Helical" evidence="2">
    <location>
        <begin position="6"/>
        <end position="30"/>
    </location>
</feature>
<evidence type="ECO:0000256" key="1">
    <source>
        <dbReference type="SAM" id="MobiDB-lite"/>
    </source>
</evidence>
<evidence type="ECO:0000259" key="3">
    <source>
        <dbReference type="Pfam" id="PF13577"/>
    </source>
</evidence>
<reference evidence="4 5" key="1">
    <citation type="submission" date="2019-10" db="EMBL/GenBank/DDBJ databases">
        <title>Whole genome shotgun sequence of Streptomyces angustmyceticus NBRC 3934.</title>
        <authorList>
            <person name="Hosoyama A."/>
            <person name="Ichikawa N."/>
            <person name="Kimura A."/>
            <person name="Kitahashi Y."/>
            <person name="Komaki H."/>
            <person name="Uohara A."/>
        </authorList>
    </citation>
    <scope>NUCLEOTIDE SEQUENCE [LARGE SCALE GENOMIC DNA]</scope>
    <source>
        <strain evidence="4 5">NBRC 3934</strain>
    </source>
</reference>
<dbReference type="Gene3D" id="3.10.450.50">
    <property type="match status" value="1"/>
</dbReference>
<dbReference type="InterPro" id="IPR032710">
    <property type="entry name" value="NTF2-like_dom_sf"/>
</dbReference>
<dbReference type="GeneID" id="96752068"/>
<name>A0A5J4LHL4_9ACTN</name>
<evidence type="ECO:0000313" key="4">
    <source>
        <dbReference type="EMBL" id="GES31391.1"/>
    </source>
</evidence>
<keyword evidence="2" id="KW-0812">Transmembrane</keyword>
<dbReference type="Pfam" id="PF13577">
    <property type="entry name" value="SnoaL_4"/>
    <property type="match status" value="1"/>
</dbReference>
<proteinExistence type="predicted"/>
<sequence>MGWAGAVQQAAVSAGAHVALGAAMLLCAFWMRQGRNWARLLLIALGALYLAFMLTDMTMDGLGPAAVYRYLPELCTAAIATLLLLRSQWPTAVTVDSRPSRSLGVRHPATVPGCGAPGHGPPWLRRRRRHRVAAPGGLRAGARTLPRPRHRQPPPGPVIPLAEEQATVSVSPGNHNDDLARRLRRLEDKESLRALLIHGWRALDRKDWRTWIDCWTEDAVLEFGPWERIHGREAILAKVEAAEAPYAGMQHHILNMDFEVRGDRATGVGYMWFVGIADPAAASSPYAMGGPYDWEFTRHPTGWRLTRQRLGVWWTTGDDTLQAFSPAD</sequence>
<keyword evidence="5" id="KW-1185">Reference proteome</keyword>
<gene>
    <name evidence="4" type="ORF">San01_38780</name>
</gene>
<organism evidence="4 5">
    <name type="scientific">Streptomyces angustmyceticus</name>
    <dbReference type="NCBI Taxonomy" id="285578"/>
    <lineage>
        <taxon>Bacteria</taxon>
        <taxon>Bacillati</taxon>
        <taxon>Actinomycetota</taxon>
        <taxon>Actinomycetes</taxon>
        <taxon>Kitasatosporales</taxon>
        <taxon>Streptomycetaceae</taxon>
        <taxon>Streptomyces</taxon>
    </lineage>
</organism>
<dbReference type="CDD" id="cd00531">
    <property type="entry name" value="NTF2_like"/>
    <property type="match status" value="1"/>
</dbReference>
<feature type="region of interest" description="Disordered" evidence="1">
    <location>
        <begin position="98"/>
        <end position="122"/>
    </location>
</feature>
<feature type="transmembrane region" description="Helical" evidence="2">
    <location>
        <begin position="37"/>
        <end position="55"/>
    </location>
</feature>
<dbReference type="AlphaFoldDB" id="A0A5J4LHL4"/>
<keyword evidence="2" id="KW-1133">Transmembrane helix</keyword>
<evidence type="ECO:0000256" key="2">
    <source>
        <dbReference type="SAM" id="Phobius"/>
    </source>
</evidence>
<evidence type="ECO:0000313" key="5">
    <source>
        <dbReference type="Proteomes" id="UP000325598"/>
    </source>
</evidence>
<dbReference type="RefSeq" id="WP_223659968.1">
    <property type="nucleotide sequence ID" value="NZ_BLAG01000010.1"/>
</dbReference>
<comment type="caution">
    <text evidence="4">The sequence shown here is derived from an EMBL/GenBank/DDBJ whole genome shotgun (WGS) entry which is preliminary data.</text>
</comment>
<dbReference type="SUPFAM" id="SSF54427">
    <property type="entry name" value="NTF2-like"/>
    <property type="match status" value="1"/>
</dbReference>
<dbReference type="InterPro" id="IPR037401">
    <property type="entry name" value="SnoaL-like"/>
</dbReference>
<feature type="domain" description="SnoaL-like" evidence="3">
    <location>
        <begin position="184"/>
        <end position="307"/>
    </location>
</feature>
<dbReference type="Proteomes" id="UP000325598">
    <property type="component" value="Unassembled WGS sequence"/>
</dbReference>
<dbReference type="EMBL" id="BLAG01000010">
    <property type="protein sequence ID" value="GES31391.1"/>
    <property type="molecule type" value="Genomic_DNA"/>
</dbReference>